<feature type="compositionally biased region" description="Basic and acidic residues" evidence="1">
    <location>
        <begin position="151"/>
        <end position="164"/>
    </location>
</feature>
<reference evidence="2" key="1">
    <citation type="journal article" date="2022" name="bioRxiv">
        <title>Sequencing and chromosome-scale assembly of the giantPleurodeles waltlgenome.</title>
        <authorList>
            <person name="Brown T."/>
            <person name="Elewa A."/>
            <person name="Iarovenko S."/>
            <person name="Subramanian E."/>
            <person name="Araus A.J."/>
            <person name="Petzold A."/>
            <person name="Susuki M."/>
            <person name="Suzuki K.-i.T."/>
            <person name="Hayashi T."/>
            <person name="Toyoda A."/>
            <person name="Oliveira C."/>
            <person name="Osipova E."/>
            <person name="Leigh N.D."/>
            <person name="Simon A."/>
            <person name="Yun M.H."/>
        </authorList>
    </citation>
    <scope>NUCLEOTIDE SEQUENCE</scope>
    <source>
        <strain evidence="2">20211129_DDA</strain>
        <tissue evidence="2">Liver</tissue>
    </source>
</reference>
<accession>A0AAV7TLN8</accession>
<gene>
    <name evidence="2" type="ORF">NDU88_001898</name>
</gene>
<dbReference type="EMBL" id="JANPWB010000006">
    <property type="protein sequence ID" value="KAJ1176627.1"/>
    <property type="molecule type" value="Genomic_DNA"/>
</dbReference>
<feature type="compositionally biased region" description="Low complexity" evidence="1">
    <location>
        <begin position="138"/>
        <end position="149"/>
    </location>
</feature>
<name>A0AAV7TLN8_PLEWA</name>
<proteinExistence type="predicted"/>
<comment type="caution">
    <text evidence="2">The sequence shown here is derived from an EMBL/GenBank/DDBJ whole genome shotgun (WGS) entry which is preliminary data.</text>
</comment>
<sequence length="183" mass="20019">MGCNKSVRPHLTGQGPCVLEAQRDPGAPLDSSVTAILGAHTEKFDDILNAVQSIKSILEPKIDALHIDVGHLREEHKKLKDRVTTTEGTISELCPSLANATKHIKDLQKEVLHLCQRLEDQEATMERERAHAEVELRVGSPVSSSVESVEQQDKTPRGLDEEQLRVALSGGPKVTPQTAEDVL</sequence>
<evidence type="ECO:0000256" key="1">
    <source>
        <dbReference type="SAM" id="MobiDB-lite"/>
    </source>
</evidence>
<dbReference type="Gene3D" id="1.10.287.1490">
    <property type="match status" value="1"/>
</dbReference>
<protein>
    <submittedName>
        <fullName evidence="2">Uncharacterized protein</fullName>
    </submittedName>
</protein>
<feature type="region of interest" description="Disordered" evidence="1">
    <location>
        <begin position="134"/>
        <end position="183"/>
    </location>
</feature>
<organism evidence="2 3">
    <name type="scientific">Pleurodeles waltl</name>
    <name type="common">Iberian ribbed newt</name>
    <dbReference type="NCBI Taxonomy" id="8319"/>
    <lineage>
        <taxon>Eukaryota</taxon>
        <taxon>Metazoa</taxon>
        <taxon>Chordata</taxon>
        <taxon>Craniata</taxon>
        <taxon>Vertebrata</taxon>
        <taxon>Euteleostomi</taxon>
        <taxon>Amphibia</taxon>
        <taxon>Batrachia</taxon>
        <taxon>Caudata</taxon>
        <taxon>Salamandroidea</taxon>
        <taxon>Salamandridae</taxon>
        <taxon>Pleurodelinae</taxon>
        <taxon>Pleurodeles</taxon>
    </lineage>
</organism>
<dbReference type="AlphaFoldDB" id="A0AAV7TLN8"/>
<evidence type="ECO:0000313" key="2">
    <source>
        <dbReference type="EMBL" id="KAJ1176627.1"/>
    </source>
</evidence>
<dbReference type="Proteomes" id="UP001066276">
    <property type="component" value="Chromosome 3_2"/>
</dbReference>
<evidence type="ECO:0000313" key="3">
    <source>
        <dbReference type="Proteomes" id="UP001066276"/>
    </source>
</evidence>
<keyword evidence="3" id="KW-1185">Reference proteome</keyword>